<evidence type="ECO:0000313" key="2">
    <source>
        <dbReference type="EMBL" id="GKT31295.1"/>
    </source>
</evidence>
<dbReference type="InterPro" id="IPR043128">
    <property type="entry name" value="Rev_trsase/Diguanyl_cyclase"/>
</dbReference>
<dbReference type="Proteomes" id="UP001057375">
    <property type="component" value="Unassembled WGS sequence"/>
</dbReference>
<reference evidence="2" key="1">
    <citation type="submission" date="2022-03" db="EMBL/GenBank/DDBJ databases">
        <title>Draft genome sequence of Aduncisulcus paluster, a free-living microaerophilic Fornicata.</title>
        <authorList>
            <person name="Yuyama I."/>
            <person name="Kume K."/>
            <person name="Tamura T."/>
            <person name="Inagaki Y."/>
            <person name="Hashimoto T."/>
        </authorList>
    </citation>
    <scope>NUCLEOTIDE SEQUENCE</scope>
    <source>
        <strain evidence="2">NY0171</strain>
    </source>
</reference>
<dbReference type="PROSITE" id="PS50887">
    <property type="entry name" value="GGDEF"/>
    <property type="match status" value="1"/>
</dbReference>
<dbReference type="SUPFAM" id="SSF55073">
    <property type="entry name" value="Nucleotide cyclase"/>
    <property type="match status" value="1"/>
</dbReference>
<dbReference type="InterPro" id="IPR029787">
    <property type="entry name" value="Nucleotide_cyclase"/>
</dbReference>
<organism evidence="2 3">
    <name type="scientific">Aduncisulcus paluster</name>
    <dbReference type="NCBI Taxonomy" id="2918883"/>
    <lineage>
        <taxon>Eukaryota</taxon>
        <taxon>Metamonada</taxon>
        <taxon>Carpediemonas-like organisms</taxon>
        <taxon>Aduncisulcus</taxon>
    </lineage>
</organism>
<evidence type="ECO:0000313" key="3">
    <source>
        <dbReference type="Proteomes" id="UP001057375"/>
    </source>
</evidence>
<proteinExistence type="predicted"/>
<accession>A0ABQ5KFI6</accession>
<keyword evidence="3" id="KW-1185">Reference proteome</keyword>
<feature type="domain" description="GGDEF" evidence="1">
    <location>
        <begin position="1"/>
        <end position="100"/>
    </location>
</feature>
<gene>
    <name evidence="2" type="ORF">ADUPG1_001952</name>
</gene>
<dbReference type="EMBL" id="BQXS01002009">
    <property type="protein sequence ID" value="GKT31295.1"/>
    <property type="molecule type" value="Genomic_DNA"/>
</dbReference>
<comment type="caution">
    <text evidence="2">The sequence shown here is derived from an EMBL/GenBank/DDBJ whole genome shotgun (WGS) entry which is preliminary data.</text>
</comment>
<feature type="non-terminal residue" evidence="2">
    <location>
        <position position="100"/>
    </location>
</feature>
<name>A0ABQ5KFI6_9EUKA</name>
<evidence type="ECO:0000259" key="1">
    <source>
        <dbReference type="PROSITE" id="PS50887"/>
    </source>
</evidence>
<sequence>MREELVRCAREKEVSKSTIKKLAERDTLTNLPGRMKFYEEAERAVSSATSFFRVGGDKFIILAPHTSVANAKNLTDKINKLVSTTKLLRHIPFMMNTGIA</sequence>
<dbReference type="InterPro" id="IPR000160">
    <property type="entry name" value="GGDEF_dom"/>
</dbReference>
<dbReference type="Gene3D" id="3.30.70.270">
    <property type="match status" value="1"/>
</dbReference>
<protein>
    <submittedName>
        <fullName evidence="2">GGDEF domain-containing protein</fullName>
    </submittedName>
</protein>